<dbReference type="EMBL" id="DACYAJ020000003">
    <property type="protein sequence ID" value="HCD1254044.1"/>
    <property type="molecule type" value="Genomic_DNA"/>
</dbReference>
<proteinExistence type="predicted"/>
<comment type="caution">
    <text evidence="1">The sequence shown here is derived from an EMBL/GenBank/DDBJ whole genome shotgun (WGS) entry which is preliminary data.</text>
</comment>
<accession>A0A9C7QIR2</accession>
<dbReference type="AlphaFoldDB" id="A0A9C7QIR2"/>
<organism evidence="1 2">
    <name type="scientific">Citrobacter amalonaticus</name>
    <dbReference type="NCBI Taxonomy" id="35703"/>
    <lineage>
        <taxon>Bacteria</taxon>
        <taxon>Pseudomonadati</taxon>
        <taxon>Pseudomonadota</taxon>
        <taxon>Gammaproteobacteria</taxon>
        <taxon>Enterobacterales</taxon>
        <taxon>Enterobacteriaceae</taxon>
        <taxon>Citrobacter</taxon>
    </lineage>
</organism>
<name>A0A9C7QIR2_CITAM</name>
<sequence length="248" mass="28200">MRISKKSNMPKWFNLDNYNKFITLDDEMFITQIIVRSNDELTGVFEQDGYFEDKLSSGLYPLTYPQCNLKSIADGPRIAASRIFQPISLLSLGFINENVNSSMGEAKENPYSHIDAISNIPCFDGDIHCSIRLDAQDDLIINDLKRLLPQWRKQLGISLDEDKIKNSWAVVRSKIISYQAIALYDLLLWQKATGNQITNGVLAVSLYPEGDFDSTNIVQTIKPFVENLFSDSSIEKFDAEISNKKNDR</sequence>
<protein>
    <submittedName>
        <fullName evidence="1">Uncharacterized protein</fullName>
    </submittedName>
</protein>
<reference evidence="1" key="2">
    <citation type="submission" date="2022-05" db="EMBL/GenBank/DDBJ databases">
        <authorList>
            <consortium name="NCBI Pathogen Detection Project"/>
        </authorList>
    </citation>
    <scope>NUCLEOTIDE SEQUENCE</scope>
    <source>
        <strain evidence="1">CAV1698</strain>
    </source>
</reference>
<dbReference type="Proteomes" id="UP000862426">
    <property type="component" value="Unassembled WGS sequence"/>
</dbReference>
<evidence type="ECO:0000313" key="2">
    <source>
        <dbReference type="Proteomes" id="UP000862426"/>
    </source>
</evidence>
<dbReference type="InterPro" id="IPR045664">
    <property type="entry name" value="DUF6387"/>
</dbReference>
<dbReference type="Pfam" id="PF19924">
    <property type="entry name" value="DUF6387"/>
    <property type="match status" value="1"/>
</dbReference>
<evidence type="ECO:0000313" key="1">
    <source>
        <dbReference type="EMBL" id="HCD1254044.1"/>
    </source>
</evidence>
<gene>
    <name evidence="1" type="ORF">JD854_RS03060</name>
</gene>
<reference evidence="1" key="1">
    <citation type="journal article" date="2018" name="Genome Biol.">
        <title>SKESA: strategic k-mer extension for scrupulous assemblies.</title>
        <authorList>
            <person name="Souvorov A."/>
            <person name="Agarwala R."/>
            <person name="Lipman D.J."/>
        </authorList>
    </citation>
    <scope>NUCLEOTIDE SEQUENCE</scope>
    <source>
        <strain evidence="1">CAV1698</strain>
    </source>
</reference>